<evidence type="ECO:0000313" key="3">
    <source>
        <dbReference type="Proteomes" id="UP001196413"/>
    </source>
</evidence>
<evidence type="ECO:0000256" key="1">
    <source>
        <dbReference type="SAM" id="Phobius"/>
    </source>
</evidence>
<keyword evidence="1" id="KW-0472">Membrane</keyword>
<gene>
    <name evidence="2" type="ORF">KIN20_019326</name>
</gene>
<accession>A0AAD5QQ62</accession>
<organism evidence="2 3">
    <name type="scientific">Parelaphostrongylus tenuis</name>
    <name type="common">Meningeal worm</name>
    <dbReference type="NCBI Taxonomy" id="148309"/>
    <lineage>
        <taxon>Eukaryota</taxon>
        <taxon>Metazoa</taxon>
        <taxon>Ecdysozoa</taxon>
        <taxon>Nematoda</taxon>
        <taxon>Chromadorea</taxon>
        <taxon>Rhabditida</taxon>
        <taxon>Rhabditina</taxon>
        <taxon>Rhabditomorpha</taxon>
        <taxon>Strongyloidea</taxon>
        <taxon>Metastrongylidae</taxon>
        <taxon>Parelaphostrongylus</taxon>
    </lineage>
</organism>
<keyword evidence="3" id="KW-1185">Reference proteome</keyword>
<dbReference type="AlphaFoldDB" id="A0AAD5QQ62"/>
<name>A0AAD5QQ62_PARTN</name>
<dbReference type="EMBL" id="JAHQIW010003849">
    <property type="protein sequence ID" value="KAJ1360373.1"/>
    <property type="molecule type" value="Genomic_DNA"/>
</dbReference>
<evidence type="ECO:0000313" key="2">
    <source>
        <dbReference type="EMBL" id="KAJ1360373.1"/>
    </source>
</evidence>
<dbReference type="Proteomes" id="UP001196413">
    <property type="component" value="Unassembled WGS sequence"/>
</dbReference>
<protein>
    <submittedName>
        <fullName evidence="2">Uncharacterized protein</fullName>
    </submittedName>
</protein>
<proteinExistence type="predicted"/>
<comment type="caution">
    <text evidence="2">The sequence shown here is derived from an EMBL/GenBank/DDBJ whole genome shotgun (WGS) entry which is preliminary data.</text>
</comment>
<reference evidence="2" key="1">
    <citation type="submission" date="2021-06" db="EMBL/GenBank/DDBJ databases">
        <title>Parelaphostrongylus tenuis whole genome reference sequence.</title>
        <authorList>
            <person name="Garwood T.J."/>
            <person name="Larsen P.A."/>
            <person name="Fountain-Jones N.M."/>
            <person name="Garbe J.R."/>
            <person name="Macchietto M.G."/>
            <person name="Kania S.A."/>
            <person name="Gerhold R.W."/>
            <person name="Richards J.E."/>
            <person name="Wolf T.M."/>
        </authorList>
    </citation>
    <scope>NUCLEOTIDE SEQUENCE</scope>
    <source>
        <strain evidence="2">MNPRO001-30</strain>
        <tissue evidence="2">Meninges</tissue>
    </source>
</reference>
<feature type="transmembrane region" description="Helical" evidence="1">
    <location>
        <begin position="36"/>
        <end position="56"/>
    </location>
</feature>
<keyword evidence="1" id="KW-0812">Transmembrane</keyword>
<keyword evidence="1" id="KW-1133">Transmembrane helix</keyword>
<sequence length="74" mass="8113">MFSDAPQQTVTGKKYGTGTIMCFASGFSSSVDQSKAPAPLVIVMSSFLYICLIKLIDISSCRRRRRNPISSIFS</sequence>